<evidence type="ECO:0000313" key="2">
    <source>
        <dbReference type="Proteomes" id="UP000655366"/>
    </source>
</evidence>
<dbReference type="RefSeq" id="WP_196397527.1">
    <property type="nucleotide sequence ID" value="NZ_JADNYM010000019.1"/>
</dbReference>
<dbReference type="Proteomes" id="UP000655366">
    <property type="component" value="Unassembled WGS sequence"/>
</dbReference>
<protein>
    <submittedName>
        <fullName evidence="1">Uncharacterized protein</fullName>
    </submittedName>
</protein>
<gene>
    <name evidence="1" type="ORF">IV500_14485</name>
</gene>
<sequence length="213" mass="24269">MNMIPSIPPPVQNPIKWKLLEAVAATDSTNYADLVVKAPYETDRNFAAHYAFAAKRLAGTFGGKPQDDMILLPFLTLYRQAYELALKSCLADFARWRRKWVDGGNPDLESSVVQDRIRNVHGHNFHKLSRELREHYDALDLGEEFPTDLAALIETWHLTDKPGTSFRYSTVNQPTEAARIDFPVLAEMLDNGLRELWAVEDWVDDRMSAIPEP</sequence>
<dbReference type="AlphaFoldDB" id="A0A931CQL1"/>
<organism evidence="1 2">
    <name type="scientific">Arthrobacter terrae</name>
    <dbReference type="NCBI Taxonomy" id="2935737"/>
    <lineage>
        <taxon>Bacteria</taxon>
        <taxon>Bacillati</taxon>
        <taxon>Actinomycetota</taxon>
        <taxon>Actinomycetes</taxon>
        <taxon>Micrococcales</taxon>
        <taxon>Micrococcaceae</taxon>
        <taxon>Arthrobacter</taxon>
    </lineage>
</organism>
<dbReference type="EMBL" id="JADNYM010000019">
    <property type="protein sequence ID" value="MBG0740585.1"/>
    <property type="molecule type" value="Genomic_DNA"/>
</dbReference>
<proteinExistence type="predicted"/>
<accession>A0A931CQL1</accession>
<name>A0A931CQL1_9MICC</name>
<evidence type="ECO:0000313" key="1">
    <source>
        <dbReference type="EMBL" id="MBG0740585.1"/>
    </source>
</evidence>
<reference evidence="1 2" key="1">
    <citation type="submission" date="2020-11" db="EMBL/GenBank/DDBJ databases">
        <title>Arthrobacter antarcticus sp. nov., isolated from Antarctic Soil.</title>
        <authorList>
            <person name="Li J."/>
        </authorList>
    </citation>
    <scope>NUCLEOTIDE SEQUENCE [LARGE SCALE GENOMIC DNA]</scope>
    <source>
        <strain evidence="1 2">Z1-20</strain>
    </source>
</reference>
<comment type="caution">
    <text evidence="1">The sequence shown here is derived from an EMBL/GenBank/DDBJ whole genome shotgun (WGS) entry which is preliminary data.</text>
</comment>
<keyword evidence="2" id="KW-1185">Reference proteome</keyword>